<organism evidence="1 2">
    <name type="scientific">Xanthomonas campestris pv. campestris (strain 8004)</name>
    <dbReference type="NCBI Taxonomy" id="314565"/>
    <lineage>
        <taxon>Bacteria</taxon>
        <taxon>Pseudomonadati</taxon>
        <taxon>Pseudomonadota</taxon>
        <taxon>Gammaproteobacteria</taxon>
        <taxon>Lysobacterales</taxon>
        <taxon>Lysobacteraceae</taxon>
        <taxon>Xanthomonas</taxon>
    </lineage>
</organism>
<accession>A0A0H2X9C9</accession>
<name>A0A0H2X9C9_XANC8</name>
<dbReference type="EMBL" id="CP000050">
    <property type="protein sequence ID" value="AAY49280.1"/>
    <property type="molecule type" value="Genomic_DNA"/>
</dbReference>
<dbReference type="AlphaFoldDB" id="A0A0H2X9C9"/>
<evidence type="ECO:0000313" key="1">
    <source>
        <dbReference type="EMBL" id="AAY49280.1"/>
    </source>
</evidence>
<sequence length="132" mass="14590">MFFEITSDLELAPKSSYQNYCAAARRARPVLGIGMYPRTLRFLRAARTHLTAARYVLLAALSTGIARHAVLLTLQTDNLEWSLPAALLRDLMQHGCRIRASMDGFTACPAMVGRQGPRSKLDRSLLASSRAI</sequence>
<gene>
    <name evidence="1" type="ordered locus">XC_2225</name>
</gene>
<protein>
    <submittedName>
        <fullName evidence="1">Uncharacterized protein</fullName>
    </submittedName>
</protein>
<proteinExistence type="predicted"/>
<dbReference type="HOGENOM" id="CLU_1916249_0_0_6"/>
<dbReference type="KEGG" id="xcb:XC_2225"/>
<reference evidence="1 2" key="1">
    <citation type="journal article" date="2005" name="Genome Res.">
        <title>Comparative and functional genomic analyses of the pathogenicity of phytopathogen Xanthomonas campestris pv. campestris.</title>
        <authorList>
            <person name="Qian W."/>
            <person name="Jia Y."/>
            <person name="Ren S.X."/>
            <person name="He Y.Q."/>
            <person name="Feng J.X."/>
            <person name="Lu L.F."/>
            <person name="Sun Q."/>
            <person name="Ying G."/>
            <person name="Tang D.J."/>
            <person name="Tang H."/>
            <person name="Wu W."/>
            <person name="Hao P."/>
            <person name="Wang L."/>
            <person name="Jiang B.L."/>
            <person name="Zeng S."/>
            <person name="Gu W.Y."/>
            <person name="Lu G."/>
            <person name="Rong L."/>
            <person name="Tian Y."/>
            <person name="Yao Z."/>
            <person name="Fu G."/>
            <person name="Chen B."/>
            <person name="Fang R."/>
            <person name="Qiang B."/>
            <person name="Chen Z."/>
            <person name="Zhao G.P."/>
            <person name="Tang J.L."/>
            <person name="He C."/>
        </authorList>
    </citation>
    <scope>NUCLEOTIDE SEQUENCE [LARGE SCALE GENOMIC DNA]</scope>
    <source>
        <strain evidence="1 2">8004</strain>
    </source>
</reference>
<evidence type="ECO:0000313" key="2">
    <source>
        <dbReference type="Proteomes" id="UP000000420"/>
    </source>
</evidence>
<dbReference type="Proteomes" id="UP000000420">
    <property type="component" value="Chromosome"/>
</dbReference>